<name>A0A3N4KGC9_9PEZI</name>
<proteinExistence type="predicted"/>
<dbReference type="Proteomes" id="UP000276215">
    <property type="component" value="Unassembled WGS sequence"/>
</dbReference>
<reference evidence="3 4" key="1">
    <citation type="journal article" date="2018" name="Nat. Ecol. Evol.">
        <title>Pezizomycetes genomes reveal the molecular basis of ectomycorrhizal truffle lifestyle.</title>
        <authorList>
            <person name="Murat C."/>
            <person name="Payen T."/>
            <person name="Noel B."/>
            <person name="Kuo A."/>
            <person name="Morin E."/>
            <person name="Chen J."/>
            <person name="Kohler A."/>
            <person name="Krizsan K."/>
            <person name="Balestrini R."/>
            <person name="Da Silva C."/>
            <person name="Montanini B."/>
            <person name="Hainaut M."/>
            <person name="Levati E."/>
            <person name="Barry K.W."/>
            <person name="Belfiori B."/>
            <person name="Cichocki N."/>
            <person name="Clum A."/>
            <person name="Dockter R.B."/>
            <person name="Fauchery L."/>
            <person name="Guy J."/>
            <person name="Iotti M."/>
            <person name="Le Tacon F."/>
            <person name="Lindquist E.A."/>
            <person name="Lipzen A."/>
            <person name="Malagnac F."/>
            <person name="Mello A."/>
            <person name="Molinier V."/>
            <person name="Miyauchi S."/>
            <person name="Poulain J."/>
            <person name="Riccioni C."/>
            <person name="Rubini A."/>
            <person name="Sitrit Y."/>
            <person name="Splivallo R."/>
            <person name="Traeger S."/>
            <person name="Wang M."/>
            <person name="Zifcakova L."/>
            <person name="Wipf D."/>
            <person name="Zambonelli A."/>
            <person name="Paolocci F."/>
            <person name="Nowrousian M."/>
            <person name="Ottonello S."/>
            <person name="Baldrian P."/>
            <person name="Spatafora J.W."/>
            <person name="Henrissat B."/>
            <person name="Nagy L.G."/>
            <person name="Aury J.M."/>
            <person name="Wincker P."/>
            <person name="Grigoriev I.V."/>
            <person name="Bonfante P."/>
            <person name="Martin F.M."/>
        </authorList>
    </citation>
    <scope>NUCLEOTIDE SEQUENCE [LARGE SCALE GENOMIC DNA]</scope>
    <source>
        <strain evidence="3 4">120613-1</strain>
    </source>
</reference>
<evidence type="ECO:0000313" key="3">
    <source>
        <dbReference type="EMBL" id="RPB04925.1"/>
    </source>
</evidence>
<dbReference type="PROSITE" id="PS50181">
    <property type="entry name" value="FBOX"/>
    <property type="match status" value="1"/>
</dbReference>
<dbReference type="EMBL" id="ML120356">
    <property type="protein sequence ID" value="RPB04925.1"/>
    <property type="molecule type" value="Genomic_DNA"/>
</dbReference>
<dbReference type="OrthoDB" id="10652270at2759"/>
<gene>
    <name evidence="3" type="ORF">L873DRAFT_1185609</name>
</gene>
<keyword evidence="1" id="KW-0040">ANK repeat</keyword>
<accession>A0A3N4KGC9</accession>
<feature type="domain" description="F-box" evidence="2">
    <location>
        <begin position="1"/>
        <end position="44"/>
    </location>
</feature>
<dbReference type="Gene3D" id="1.25.40.20">
    <property type="entry name" value="Ankyrin repeat-containing domain"/>
    <property type="match status" value="1"/>
</dbReference>
<dbReference type="SUPFAM" id="SSF48403">
    <property type="entry name" value="Ankyrin repeat"/>
    <property type="match status" value="1"/>
</dbReference>
<dbReference type="PROSITE" id="PS50088">
    <property type="entry name" value="ANK_REPEAT"/>
    <property type="match status" value="1"/>
</dbReference>
<evidence type="ECO:0000259" key="2">
    <source>
        <dbReference type="PROSITE" id="PS50181"/>
    </source>
</evidence>
<dbReference type="InterPro" id="IPR001810">
    <property type="entry name" value="F-box_dom"/>
</dbReference>
<keyword evidence="4" id="KW-1185">Reference proteome</keyword>
<dbReference type="AlphaFoldDB" id="A0A3N4KGC9"/>
<evidence type="ECO:0000313" key="4">
    <source>
        <dbReference type="Proteomes" id="UP000276215"/>
    </source>
</evidence>
<feature type="repeat" description="ANK" evidence="1">
    <location>
        <begin position="50"/>
        <end position="82"/>
    </location>
</feature>
<dbReference type="InterPro" id="IPR002110">
    <property type="entry name" value="Ankyrin_rpt"/>
</dbReference>
<sequence>MSLTSLPNELLLIVGEKLPRGDLFSFLRANRRLNSLLAPLLHKLATQPREGPVALHWAGKKGHIDLAKLLLANGVETGVWDAHGWTAIHSVFPTVPGALQGPGGLVVPGVPGGVGKDGRAWRPSFVKTAVLRVDARALQSYGKWHLPAVIRRARPSFAGPGRHSQGPAVIRRARPSFAGPGRHSQGPAVIRRARPSFAGPGRHSQGPAVIRRARPSFAGPGRHSQGPAVIHRARPSFAGPGRHLQASGVICRAL</sequence>
<dbReference type="PROSITE" id="PS50297">
    <property type="entry name" value="ANK_REP_REGION"/>
    <property type="match status" value="1"/>
</dbReference>
<evidence type="ECO:0000256" key="1">
    <source>
        <dbReference type="PROSITE-ProRule" id="PRU00023"/>
    </source>
</evidence>
<dbReference type="Pfam" id="PF13637">
    <property type="entry name" value="Ank_4"/>
    <property type="match status" value="1"/>
</dbReference>
<organism evidence="3 4">
    <name type="scientific">Choiromyces venosus 120613-1</name>
    <dbReference type="NCBI Taxonomy" id="1336337"/>
    <lineage>
        <taxon>Eukaryota</taxon>
        <taxon>Fungi</taxon>
        <taxon>Dikarya</taxon>
        <taxon>Ascomycota</taxon>
        <taxon>Pezizomycotina</taxon>
        <taxon>Pezizomycetes</taxon>
        <taxon>Pezizales</taxon>
        <taxon>Tuberaceae</taxon>
        <taxon>Choiromyces</taxon>
    </lineage>
</organism>
<dbReference type="InterPro" id="IPR036770">
    <property type="entry name" value="Ankyrin_rpt-contain_sf"/>
</dbReference>
<protein>
    <recommendedName>
        <fullName evidence="2">F-box domain-containing protein</fullName>
    </recommendedName>
</protein>